<evidence type="ECO:0000256" key="1">
    <source>
        <dbReference type="SAM" id="MobiDB-lite"/>
    </source>
</evidence>
<name>A0A3M7L312_AUXPR</name>
<dbReference type="Proteomes" id="UP000279271">
    <property type="component" value="Unassembled WGS sequence"/>
</dbReference>
<dbReference type="EMBL" id="QOKY01000130">
    <property type="protein sequence ID" value="RMZ57133.1"/>
    <property type="molecule type" value="Genomic_DNA"/>
</dbReference>
<feature type="compositionally biased region" description="Acidic residues" evidence="1">
    <location>
        <begin position="809"/>
        <end position="825"/>
    </location>
</feature>
<feature type="region of interest" description="Disordered" evidence="1">
    <location>
        <begin position="620"/>
        <end position="647"/>
    </location>
</feature>
<accession>A0A3M7L312</accession>
<proteinExistence type="predicted"/>
<organism evidence="2 3">
    <name type="scientific">Auxenochlorella protothecoides</name>
    <name type="common">Green microalga</name>
    <name type="synonym">Chlorella protothecoides</name>
    <dbReference type="NCBI Taxonomy" id="3075"/>
    <lineage>
        <taxon>Eukaryota</taxon>
        <taxon>Viridiplantae</taxon>
        <taxon>Chlorophyta</taxon>
        <taxon>core chlorophytes</taxon>
        <taxon>Trebouxiophyceae</taxon>
        <taxon>Chlorellales</taxon>
        <taxon>Chlorellaceae</taxon>
        <taxon>Auxenochlorella</taxon>
    </lineage>
</organism>
<dbReference type="AlphaFoldDB" id="A0A3M7L312"/>
<gene>
    <name evidence="2" type="ORF">APUTEX25_002365</name>
</gene>
<feature type="compositionally biased region" description="Basic and acidic residues" evidence="1">
    <location>
        <begin position="632"/>
        <end position="644"/>
    </location>
</feature>
<feature type="non-terminal residue" evidence="2">
    <location>
        <position position="900"/>
    </location>
</feature>
<protein>
    <submittedName>
        <fullName evidence="2">Uncharacterized protein</fullName>
    </submittedName>
</protein>
<sequence length="900" mass="93966">MARSIPVNGVSIVETWVSHNRRILVIQRALSASVGAHRMQKLDLRHPLTLVRVVVSDEFGVDPQLAALGLLGALLESQAGQKLLTQHMGVLWNDLVCAMWKGPPTNVRVSTGLRTFLTSLAGLLMPDPGPVGGSMADLLYQWFVPVLTRGWAKRGEELTPLQVQSSLQVLLGGITGECVVPKRYASPCFAMCIALLERDDLDMNWMAAILEILYQTMEHPPALHADFRNMVDLLLGWGLDPSFPPALRLFFLLRRAPRCWLADLAWARSLLASLALDARWRPGPDGTGPALVVLCCMLPIWHGLAGSPDAHIVDEARAGAAATLARLRLRDLAADPAVALAQLNDLVLILRGLGSLLGGPGEEAGAARGLHEIGDKGVGVEADEWLPCTDRIQATLRSDGWQARCGGDRRPPDLAWSLELAPAPGPLAELRAQAAALLLRALALAAPRSASAAGSVLEDLAALLTPCDGHIDHGVARQARSASGRLLGLAAHPVWAVRSMAAWVYAASQVTPCTEVQACAEALRSGGAAVRGPSGGAGAGERDAREGRRVLLTRLWCLEAQCRGIPDAAYDRPAFHVLADAVVGAAAADADEAVLGKAVAALRALARCTGAAGARMRGAAATKKAQDAGTTELEKGSKADRHAQDATTVAASATGAAAAAAATARSAAAKARERAEAAGAALAREHPRLQTALAESEVAAVAHAQLLDSLLGPSHGGAAALVQAVDPGAAPALALGPMVAGWRGVPPDALARARLQAAGTDAELAGLLDRSEGGWMESGAGRRGDEEGRVEEERGRADEQGAGLGEGPGPEEDGSEAEHEAEDESGADDWAAILLPRRADLPALAPRPGAELMRTVLLQPALHAPLVRGPVEGLETTPRTLSPGDPDTLVAPWLLRALRL</sequence>
<feature type="compositionally biased region" description="Basic and acidic residues" evidence="1">
    <location>
        <begin position="780"/>
        <end position="799"/>
    </location>
</feature>
<feature type="region of interest" description="Disordered" evidence="1">
    <location>
        <begin position="768"/>
        <end position="825"/>
    </location>
</feature>
<reference evidence="3" key="1">
    <citation type="journal article" date="2018" name="Algal Res.">
        <title>Characterization of plant carbon substrate utilization by Auxenochlorella protothecoides.</title>
        <authorList>
            <person name="Vogler B.W."/>
            <person name="Starkenburg S.R."/>
            <person name="Sudasinghe N."/>
            <person name="Schambach J.Y."/>
            <person name="Rollin J.A."/>
            <person name="Pattathil S."/>
            <person name="Barry A.N."/>
        </authorList>
    </citation>
    <scope>NUCLEOTIDE SEQUENCE [LARGE SCALE GENOMIC DNA]</scope>
    <source>
        <strain evidence="3">UTEX 25</strain>
    </source>
</reference>
<evidence type="ECO:0000313" key="3">
    <source>
        <dbReference type="Proteomes" id="UP000279271"/>
    </source>
</evidence>
<evidence type="ECO:0000313" key="2">
    <source>
        <dbReference type="EMBL" id="RMZ57133.1"/>
    </source>
</evidence>
<comment type="caution">
    <text evidence="2">The sequence shown here is derived from an EMBL/GenBank/DDBJ whole genome shotgun (WGS) entry which is preliminary data.</text>
</comment>